<dbReference type="FunFam" id="1.10.10.10:FF:000001">
    <property type="entry name" value="LysR family transcriptional regulator"/>
    <property type="match status" value="1"/>
</dbReference>
<evidence type="ECO:0000256" key="3">
    <source>
        <dbReference type="ARBA" id="ARBA00023125"/>
    </source>
</evidence>
<dbReference type="Gene3D" id="1.10.10.10">
    <property type="entry name" value="Winged helix-like DNA-binding domain superfamily/Winged helix DNA-binding domain"/>
    <property type="match status" value="1"/>
</dbReference>
<dbReference type="STRING" id="1765967.BW247_03505"/>
<evidence type="ECO:0000256" key="2">
    <source>
        <dbReference type="ARBA" id="ARBA00023015"/>
    </source>
</evidence>
<dbReference type="KEGG" id="afy:BW247_03505"/>
<dbReference type="GO" id="GO:0003700">
    <property type="term" value="F:DNA-binding transcription factor activity"/>
    <property type="evidence" value="ECO:0007669"/>
    <property type="project" value="InterPro"/>
</dbReference>
<dbReference type="InterPro" id="IPR036388">
    <property type="entry name" value="WH-like_DNA-bd_sf"/>
</dbReference>
<feature type="domain" description="HTH lysR-type" evidence="5">
    <location>
        <begin position="3"/>
        <end position="60"/>
    </location>
</feature>
<dbReference type="PANTHER" id="PTHR30346">
    <property type="entry name" value="TRANSCRIPTIONAL DUAL REGULATOR HCAR-RELATED"/>
    <property type="match status" value="1"/>
</dbReference>
<dbReference type="InterPro" id="IPR005119">
    <property type="entry name" value="LysR_subst-bd"/>
</dbReference>
<dbReference type="GO" id="GO:0032993">
    <property type="term" value="C:protein-DNA complex"/>
    <property type="evidence" value="ECO:0007669"/>
    <property type="project" value="TreeGrafter"/>
</dbReference>
<dbReference type="Gene3D" id="3.40.190.10">
    <property type="entry name" value="Periplasmic binding protein-like II"/>
    <property type="match status" value="2"/>
</dbReference>
<proteinExistence type="inferred from homology"/>
<sequence>MPIELRHLRYFIAVANELHFSRAAERLGISQPPLSQQIRQLEDTIGTPLLCRSNRRVELTEAGRAFVTEARAILRHSEHAVELARRVARGEAGELRIGFTASTPLSRHIPRTISAFRRERPDVHLQLEELPTLQQIDALLGRRLHLGIMRPAVLPPTLEAQALFSDPLVAVMPSEHAHLRQLDRAYRLPLNALADEPFVVFSHGAGTGIRDQVVALCVAAGFNPRISQEAAEPSTIIGLVAAGMGVSVLPASYEHIHIEGVSYVPLQDPGAESGIRMVRRRDDHSPLVDAFARLLLAEARR</sequence>
<keyword evidence="2" id="KW-0805">Transcription regulation</keyword>
<evidence type="ECO:0000256" key="1">
    <source>
        <dbReference type="ARBA" id="ARBA00009437"/>
    </source>
</evidence>
<dbReference type="PRINTS" id="PR00039">
    <property type="entry name" value="HTHLYSR"/>
</dbReference>
<dbReference type="CDD" id="cd08414">
    <property type="entry name" value="PBP2_LTTR_aromatics_like"/>
    <property type="match status" value="1"/>
</dbReference>
<evidence type="ECO:0000256" key="4">
    <source>
        <dbReference type="ARBA" id="ARBA00023163"/>
    </source>
</evidence>
<dbReference type="EMBL" id="CP019434">
    <property type="protein sequence ID" value="APZ42271.1"/>
    <property type="molecule type" value="Genomic_DNA"/>
</dbReference>
<evidence type="ECO:0000259" key="5">
    <source>
        <dbReference type="PROSITE" id="PS50931"/>
    </source>
</evidence>
<dbReference type="PROSITE" id="PS50931">
    <property type="entry name" value="HTH_LYSR"/>
    <property type="match status" value="1"/>
</dbReference>
<dbReference type="Pfam" id="PF03466">
    <property type="entry name" value="LysR_substrate"/>
    <property type="match status" value="1"/>
</dbReference>
<keyword evidence="7" id="KW-1185">Reference proteome</keyword>
<comment type="similarity">
    <text evidence="1">Belongs to the LysR transcriptional regulatory family.</text>
</comment>
<keyword evidence="3" id="KW-0238">DNA-binding</keyword>
<keyword evidence="4" id="KW-0804">Transcription</keyword>
<reference evidence="6 7" key="1">
    <citation type="submission" date="2017-01" db="EMBL/GenBank/DDBJ databases">
        <title>Draft sequence of Acidihalobacter ferrooxidans strain DSM 14175 (strain V8).</title>
        <authorList>
            <person name="Khaleque H.N."/>
            <person name="Ramsay J.P."/>
            <person name="Murphy R.J.T."/>
            <person name="Kaksonen A.H."/>
            <person name="Boxall N.J."/>
            <person name="Watkin E.L.J."/>
        </authorList>
    </citation>
    <scope>NUCLEOTIDE SEQUENCE [LARGE SCALE GENOMIC DNA]</scope>
    <source>
        <strain evidence="6 7">V8</strain>
    </source>
</reference>
<dbReference type="PANTHER" id="PTHR30346:SF17">
    <property type="entry name" value="LYSR FAMILY TRANSCRIPTIONAL REGULATOR"/>
    <property type="match status" value="1"/>
</dbReference>
<dbReference type="RefSeq" id="WP_076835776.1">
    <property type="nucleotide sequence ID" value="NZ_CP019434.1"/>
</dbReference>
<dbReference type="SUPFAM" id="SSF53850">
    <property type="entry name" value="Periplasmic binding protein-like II"/>
    <property type="match status" value="1"/>
</dbReference>
<organism evidence="6 7">
    <name type="scientific">Acidihalobacter ferrooxydans</name>
    <dbReference type="NCBI Taxonomy" id="1765967"/>
    <lineage>
        <taxon>Bacteria</taxon>
        <taxon>Pseudomonadati</taxon>
        <taxon>Pseudomonadota</taxon>
        <taxon>Gammaproteobacteria</taxon>
        <taxon>Chromatiales</taxon>
        <taxon>Ectothiorhodospiraceae</taxon>
        <taxon>Acidihalobacter</taxon>
    </lineage>
</organism>
<dbReference type="InterPro" id="IPR000847">
    <property type="entry name" value="LysR_HTH_N"/>
</dbReference>
<dbReference type="OrthoDB" id="9803735at2"/>
<dbReference type="Pfam" id="PF00126">
    <property type="entry name" value="HTH_1"/>
    <property type="match status" value="1"/>
</dbReference>
<evidence type="ECO:0000313" key="6">
    <source>
        <dbReference type="EMBL" id="APZ42271.1"/>
    </source>
</evidence>
<accession>A0A1P8UEL0</accession>
<name>A0A1P8UEL0_9GAMM</name>
<protein>
    <submittedName>
        <fullName evidence="6">LysR family transcriptional regulator</fullName>
    </submittedName>
</protein>
<dbReference type="AlphaFoldDB" id="A0A1P8UEL0"/>
<dbReference type="SUPFAM" id="SSF46785">
    <property type="entry name" value="Winged helix' DNA-binding domain"/>
    <property type="match status" value="1"/>
</dbReference>
<dbReference type="Proteomes" id="UP000243807">
    <property type="component" value="Chromosome"/>
</dbReference>
<gene>
    <name evidence="6" type="ORF">BW247_03505</name>
</gene>
<dbReference type="InterPro" id="IPR036390">
    <property type="entry name" value="WH_DNA-bd_sf"/>
</dbReference>
<evidence type="ECO:0000313" key="7">
    <source>
        <dbReference type="Proteomes" id="UP000243807"/>
    </source>
</evidence>
<dbReference type="GO" id="GO:0003677">
    <property type="term" value="F:DNA binding"/>
    <property type="evidence" value="ECO:0007669"/>
    <property type="project" value="UniProtKB-KW"/>
</dbReference>